<evidence type="ECO:0000256" key="1">
    <source>
        <dbReference type="ARBA" id="ARBA00006180"/>
    </source>
</evidence>
<dbReference type="PANTHER" id="PTHR12634">
    <property type="entry name" value="SIT4 YEAST -ASSOCIATING PROTEIN-RELATED"/>
    <property type="match status" value="1"/>
</dbReference>
<dbReference type="EMBL" id="LSSL01002679">
    <property type="protein sequence ID" value="OLY81196.1"/>
    <property type="molecule type" value="Genomic_DNA"/>
</dbReference>
<gene>
    <name evidence="4" type="ORF">AYI68_g4698</name>
</gene>
<dbReference type="GO" id="GO:0005829">
    <property type="term" value="C:cytosol"/>
    <property type="evidence" value="ECO:0007669"/>
    <property type="project" value="TreeGrafter"/>
</dbReference>
<feature type="compositionally biased region" description="Polar residues" evidence="3">
    <location>
        <begin position="584"/>
        <end position="601"/>
    </location>
</feature>
<dbReference type="OrthoDB" id="295029at2759"/>
<feature type="region of interest" description="Disordered" evidence="3">
    <location>
        <begin position="1090"/>
        <end position="1120"/>
    </location>
</feature>
<dbReference type="GO" id="GO:0005634">
    <property type="term" value="C:nucleus"/>
    <property type="evidence" value="ECO:0007669"/>
    <property type="project" value="TreeGrafter"/>
</dbReference>
<dbReference type="PANTHER" id="PTHR12634:SF8">
    <property type="entry name" value="FIERY MOUNTAIN, ISOFORM D"/>
    <property type="match status" value="1"/>
</dbReference>
<keyword evidence="2" id="KW-0131">Cell cycle</keyword>
<evidence type="ECO:0000256" key="3">
    <source>
        <dbReference type="SAM" id="MobiDB-lite"/>
    </source>
</evidence>
<feature type="region of interest" description="Disordered" evidence="3">
    <location>
        <begin position="580"/>
        <end position="601"/>
    </location>
</feature>
<reference evidence="4 5" key="1">
    <citation type="journal article" date="2016" name="Mol. Biol. Evol.">
        <title>Genome-Wide Survey of Gut Fungi (Harpellales) Reveals the First Horizontally Transferred Ubiquitin Gene from a Mosquito Host.</title>
        <authorList>
            <person name="Wang Y."/>
            <person name="White M.M."/>
            <person name="Kvist S."/>
            <person name="Moncalvo J.M."/>
        </authorList>
    </citation>
    <scope>NUCLEOTIDE SEQUENCE [LARGE SCALE GENOMIC DNA]</scope>
    <source>
        <strain evidence="4 5">ALG-7-W6</strain>
    </source>
</reference>
<sequence>MLWRFGFHHVSKVELLLDKDGGTTIEDLFNEEDLMSEVKQHNHKLMEFLSERTNMKKMVDIIVHGDISLQKRDILLASDILTSDNWALKDALISENPTSGFYNRFETPDSSSLSQNFDSTYNPPSSSPQPGIAFSPSLESNLDKNYETPELLAILWSVIESPKGQLDSLRAGCFSKVIGMLLQYKKSEMLEFIMHQDNMVQSFINHLDVSPIMELLLKLAGMDEFSSEFDVLGWLSRQKLIQQLIDCINPVNDEETHSLAAQVLLDLIVISHCNVNKHDSVPRNILMDELKSTAIIERLLGYMLDVQDNNYSSSFINGVYILVELIRRGCSDPDQDSDSSQQFAGEDLIEMLKAISKNVDKLVGLLLNPRSSRDPIPSTIGNQIPLGFERLRVTELLAEVLHCSKMLAFNVKYEDSESNSTTMNSNICDDTSPPLIDYSQANLEPIGQIIRLSYVEHNVLKSIVDLFFEYPWNNFLHSVVYDILHQVLTLQIEDESNLNLIISLFKDAQIINRIVEAPSKFKDNPNFRMGYMGHLLGIAEEIVRLFELNHDLIIPLIDPYFDQNKWDNFVENASKEAKDRDLIQSDSYNSNESPTNSNVDSSFNELSYSIPFSELPISDDPEDESTSIANSNAIYNINDPPAIGPEDIGVEPIDLSSIPKSKASSKSETLKNLPDSQLINEDICKNNLSQENLNSENFGTDNSDRPMSLETPILTQYNPSNFSDEKTFPSLSNAIVVSKDAEIKKSNLRIETGDSRFNQDSSSGVSYNITPNLRESSQTPISAFTPNDLFSSKSKDANTLINPNSSVSLDTSSFSGMYKELSIIEKELESDLDFIDHFKDKSESPFKDELKNNNSDSFSNFGNSVSIVRDNISNTVLLNNSHYVQDDSNSITNGSFGLDTDDANFDSDGLSMQISDYFSNLSARIKEAATTQTIPNDDNNKLNPTLKSVETINNLKNNNFKNLNKPESQKSHKISNSNYNIFANSSAVLSNIPEFDRKSPLFKSPNTVDEIGNTDSIKPPENTRRRSKSHSAGVGVSRSMAVANAASGHAFKMNSTSTEFVGHIQSDDLITEGLGGPKSSMFNISSNIPNNLTNSNRPSPTLHTVSTFSSSYQQNGSPNPKNFNQAQSIKDNDLKTYNHINEANAVSSMVAESKNIVDLQIEEQLNDSKSHSPLSGQGVKFKPTKSYASVLSKTSD</sequence>
<comment type="caution">
    <text evidence="4">The sequence shown here is derived from an EMBL/GenBank/DDBJ whole genome shotgun (WGS) entry which is preliminary data.</text>
</comment>
<feature type="region of interest" description="Disordered" evidence="3">
    <location>
        <begin position="1003"/>
        <end position="1035"/>
    </location>
</feature>
<dbReference type="GO" id="GO:0019903">
    <property type="term" value="F:protein phosphatase binding"/>
    <property type="evidence" value="ECO:0007669"/>
    <property type="project" value="InterPro"/>
</dbReference>
<dbReference type="AlphaFoldDB" id="A0A1R0GWB6"/>
<name>A0A1R0GWB6_9FUNG</name>
<evidence type="ECO:0000313" key="5">
    <source>
        <dbReference type="Proteomes" id="UP000187455"/>
    </source>
</evidence>
<keyword evidence="5" id="KW-1185">Reference proteome</keyword>
<evidence type="ECO:0000313" key="4">
    <source>
        <dbReference type="EMBL" id="OLY81196.1"/>
    </source>
</evidence>
<accession>A0A1R0GWB6</accession>
<protein>
    <submittedName>
        <fullName evidence="4">Extragenic suppressor of kinetochore protein 1</fullName>
    </submittedName>
</protein>
<organism evidence="4 5">
    <name type="scientific">Smittium mucronatum</name>
    <dbReference type="NCBI Taxonomy" id="133383"/>
    <lineage>
        <taxon>Eukaryota</taxon>
        <taxon>Fungi</taxon>
        <taxon>Fungi incertae sedis</taxon>
        <taxon>Zoopagomycota</taxon>
        <taxon>Kickxellomycotina</taxon>
        <taxon>Harpellomycetes</taxon>
        <taxon>Harpellales</taxon>
        <taxon>Legeriomycetaceae</taxon>
        <taxon>Smittium</taxon>
    </lineage>
</organism>
<comment type="similarity">
    <text evidence="1">Belongs to the SAPS family.</text>
</comment>
<feature type="region of interest" description="Disordered" evidence="3">
    <location>
        <begin position="112"/>
        <end position="134"/>
    </location>
</feature>
<dbReference type="Pfam" id="PF04499">
    <property type="entry name" value="SAPS"/>
    <property type="match status" value="1"/>
</dbReference>
<dbReference type="STRING" id="133383.A0A1R0GWB6"/>
<evidence type="ECO:0000256" key="2">
    <source>
        <dbReference type="ARBA" id="ARBA00023306"/>
    </source>
</evidence>
<feature type="compositionally biased region" description="Polar residues" evidence="3">
    <location>
        <begin position="112"/>
        <end position="124"/>
    </location>
</feature>
<dbReference type="GO" id="GO:0019888">
    <property type="term" value="F:protein phosphatase regulator activity"/>
    <property type="evidence" value="ECO:0007669"/>
    <property type="project" value="TreeGrafter"/>
</dbReference>
<feature type="compositionally biased region" description="Polar residues" evidence="3">
    <location>
        <begin position="1186"/>
        <end position="1196"/>
    </location>
</feature>
<feature type="region of interest" description="Disordered" evidence="3">
    <location>
        <begin position="1167"/>
        <end position="1196"/>
    </location>
</feature>
<dbReference type="Proteomes" id="UP000187455">
    <property type="component" value="Unassembled WGS sequence"/>
</dbReference>
<dbReference type="InterPro" id="IPR007587">
    <property type="entry name" value="SAPS"/>
</dbReference>
<proteinExistence type="inferred from homology"/>